<dbReference type="VEuPathDB" id="FungiDB:PSHT_06331"/>
<reference evidence="1 2" key="1">
    <citation type="submission" date="2017-12" db="EMBL/GenBank/DDBJ databases">
        <title>Gene loss provides genomic basis for host adaptation in cereal stripe rust fungi.</title>
        <authorList>
            <person name="Xia C."/>
        </authorList>
    </citation>
    <scope>NUCLEOTIDE SEQUENCE [LARGE SCALE GENOMIC DNA]</scope>
    <source>
        <strain evidence="1 2">93TX-2</strain>
    </source>
</reference>
<dbReference type="EMBL" id="PKSM01000074">
    <property type="protein sequence ID" value="POW17475.1"/>
    <property type="molecule type" value="Genomic_DNA"/>
</dbReference>
<protein>
    <submittedName>
        <fullName evidence="1">Uncharacterized protein</fullName>
    </submittedName>
</protein>
<evidence type="ECO:0000313" key="1">
    <source>
        <dbReference type="EMBL" id="POW17475.1"/>
    </source>
</evidence>
<gene>
    <name evidence="1" type="ORF">PSHT_06331</name>
</gene>
<evidence type="ECO:0000313" key="2">
    <source>
        <dbReference type="Proteomes" id="UP000238274"/>
    </source>
</evidence>
<reference evidence="2" key="2">
    <citation type="journal article" date="2018" name="BMC Genomics">
        <title>Genomic insights into host adaptation between the wheat stripe rust pathogen (Puccinia striiformis f. sp. tritici) and the barley stripe rust pathogen (Puccinia striiformis f. sp. hordei).</title>
        <authorList>
            <person name="Xia C."/>
            <person name="Wang M."/>
            <person name="Yin C."/>
            <person name="Cornejo O.E."/>
            <person name="Hulbert S.H."/>
            <person name="Chen X."/>
        </authorList>
    </citation>
    <scope>NUCLEOTIDE SEQUENCE [LARGE SCALE GENOMIC DNA]</scope>
    <source>
        <strain evidence="2">93TX-2</strain>
    </source>
</reference>
<keyword evidence="2" id="KW-1185">Reference proteome</keyword>
<name>A0A2S4W6S0_9BASI</name>
<reference evidence="2" key="3">
    <citation type="journal article" date="2018" name="Mol. Plant Microbe Interact.">
        <title>Genome sequence resources for the wheat stripe rust pathogen (Puccinia striiformis f. sp. tritici) and the barley stripe rust pathogen (Puccinia striiformis f. sp. hordei).</title>
        <authorList>
            <person name="Xia C."/>
            <person name="Wang M."/>
            <person name="Yin C."/>
            <person name="Cornejo O.E."/>
            <person name="Hulbert S.H."/>
            <person name="Chen X."/>
        </authorList>
    </citation>
    <scope>NUCLEOTIDE SEQUENCE [LARGE SCALE GENOMIC DNA]</scope>
    <source>
        <strain evidence="2">93TX-2</strain>
    </source>
</reference>
<dbReference type="Proteomes" id="UP000238274">
    <property type="component" value="Unassembled WGS sequence"/>
</dbReference>
<comment type="caution">
    <text evidence="1">The sequence shown here is derived from an EMBL/GenBank/DDBJ whole genome shotgun (WGS) entry which is preliminary data.</text>
</comment>
<accession>A0A2S4W6S0</accession>
<dbReference type="AlphaFoldDB" id="A0A2S4W6S0"/>
<organism evidence="1 2">
    <name type="scientific">Puccinia striiformis</name>
    <dbReference type="NCBI Taxonomy" id="27350"/>
    <lineage>
        <taxon>Eukaryota</taxon>
        <taxon>Fungi</taxon>
        <taxon>Dikarya</taxon>
        <taxon>Basidiomycota</taxon>
        <taxon>Pucciniomycotina</taxon>
        <taxon>Pucciniomycetes</taxon>
        <taxon>Pucciniales</taxon>
        <taxon>Pucciniaceae</taxon>
        <taxon>Puccinia</taxon>
    </lineage>
</organism>
<proteinExistence type="predicted"/>
<sequence>MALELIQAIGIASQRPGSKYSNWFEYSNQKTAAAFFESNRIEFEYSNRFDSKCHALQSMYDAQELIPAATLMIAKLREYFNAAVKKPVYVFSTMLNPCMKADVLTNSVLDILNMDKATVIQTFQDTAQGFVGSHYKETKPSPKKVDKHHPSISSALFKKKKNQDYFSSGGGCGIPVRMTIDIAKTKTKLRKEHD</sequence>